<keyword evidence="5" id="KW-0488">Methylation</keyword>
<proteinExistence type="inferred from homology"/>
<dbReference type="SUPFAM" id="SSF54523">
    <property type="entry name" value="Pili subunits"/>
    <property type="match status" value="1"/>
</dbReference>
<dbReference type="InterPro" id="IPR051621">
    <property type="entry name" value="T2SS_protein_J"/>
</dbReference>
<comment type="similarity">
    <text evidence="2">Belongs to the GSP J family.</text>
</comment>
<evidence type="ECO:0000313" key="12">
    <source>
        <dbReference type="EMBL" id="MBO1928006.1"/>
    </source>
</evidence>
<evidence type="ECO:0000256" key="1">
    <source>
        <dbReference type="ARBA" id="ARBA00004377"/>
    </source>
</evidence>
<dbReference type="RefSeq" id="WP_208150619.1">
    <property type="nucleotide sequence ID" value="NZ_JAGETV010000023.1"/>
</dbReference>
<keyword evidence="7 11" id="KW-0812">Transmembrane</keyword>
<protein>
    <recommendedName>
        <fullName evidence="3">Type II secretion system protein J</fullName>
    </recommendedName>
</protein>
<dbReference type="InterPro" id="IPR045584">
    <property type="entry name" value="Pilin-like"/>
</dbReference>
<feature type="compositionally biased region" description="Polar residues" evidence="10">
    <location>
        <begin position="217"/>
        <end position="244"/>
    </location>
</feature>
<keyword evidence="6" id="KW-0997">Cell inner membrane</keyword>
<comment type="caution">
    <text evidence="12">The sequence shown here is derived from an EMBL/GenBank/DDBJ whole genome shotgun (WGS) entry which is preliminary data.</text>
</comment>
<evidence type="ECO:0000256" key="5">
    <source>
        <dbReference type="ARBA" id="ARBA00022481"/>
    </source>
</evidence>
<keyword evidence="9 11" id="KW-0472">Membrane</keyword>
<comment type="subcellular location">
    <subcellularLocation>
        <location evidence="1">Cell inner membrane</location>
        <topology evidence="1">Single-pass membrane protein</topology>
    </subcellularLocation>
</comment>
<evidence type="ECO:0000256" key="3">
    <source>
        <dbReference type="ARBA" id="ARBA00021539"/>
    </source>
</evidence>
<evidence type="ECO:0000256" key="10">
    <source>
        <dbReference type="SAM" id="MobiDB-lite"/>
    </source>
</evidence>
<dbReference type="PROSITE" id="PS00409">
    <property type="entry name" value="PROKAR_NTER_METHYL"/>
    <property type="match status" value="1"/>
</dbReference>
<evidence type="ECO:0000256" key="9">
    <source>
        <dbReference type="ARBA" id="ARBA00023136"/>
    </source>
</evidence>
<keyword evidence="4" id="KW-1003">Cell membrane</keyword>
<dbReference type="EMBL" id="JAGETV010000023">
    <property type="protein sequence ID" value="MBO1928006.1"/>
    <property type="molecule type" value="Genomic_DNA"/>
</dbReference>
<organism evidence="12 13">
    <name type="scientific">Thiomicrorhabdus marina</name>
    <dbReference type="NCBI Taxonomy" id="2818442"/>
    <lineage>
        <taxon>Bacteria</taxon>
        <taxon>Pseudomonadati</taxon>
        <taxon>Pseudomonadota</taxon>
        <taxon>Gammaproteobacteria</taxon>
        <taxon>Thiotrichales</taxon>
        <taxon>Piscirickettsiaceae</taxon>
        <taxon>Thiomicrorhabdus</taxon>
    </lineage>
</organism>
<dbReference type="NCBIfam" id="TIGR02532">
    <property type="entry name" value="IV_pilin_GFxxxE"/>
    <property type="match status" value="1"/>
</dbReference>
<dbReference type="Proteomes" id="UP000664835">
    <property type="component" value="Unassembled WGS sequence"/>
</dbReference>
<dbReference type="InterPro" id="IPR010055">
    <property type="entry name" value="T2SS_protein-GspJ"/>
</dbReference>
<feature type="region of interest" description="Disordered" evidence="10">
    <location>
        <begin position="215"/>
        <end position="251"/>
    </location>
</feature>
<evidence type="ECO:0000313" key="13">
    <source>
        <dbReference type="Proteomes" id="UP000664835"/>
    </source>
</evidence>
<name>A0ABS3Q6R7_9GAMM</name>
<sequence length="251" mass="28306">MVSKVRQKQQGFTLIELLIAMSIAAVISLLAYQSIDSSVRTNQSLQQHQQDLRQLQSAWWWLEQDLTQLAPRAVNDGLGGTLPALNYRIDIPLEFSRFSVADSPLAMSGRYGVIRIAYLLEDRQLIRLQWPVLDHAPDSQPSRRVLLEDVEQFAVRFLDENGQWQETWPPVNQPVASVNNRLPKAVEVALTAQQGEVKRLFAGVDWLDFEPYKVEQTDTTTETGADSEATTSDTTQVPQSTETLQELIDGN</sequence>
<dbReference type="PANTHER" id="PTHR39583:SF2">
    <property type="entry name" value="TYPE II SECRETION SYSTEM PROTEIN J"/>
    <property type="match status" value="1"/>
</dbReference>
<dbReference type="Gene3D" id="2.10.70.20">
    <property type="entry name" value="gspk-gspi-gspj complex like domains"/>
    <property type="match status" value="1"/>
</dbReference>
<dbReference type="Pfam" id="PF07963">
    <property type="entry name" value="N_methyl"/>
    <property type="match status" value="1"/>
</dbReference>
<evidence type="ECO:0000256" key="4">
    <source>
        <dbReference type="ARBA" id="ARBA00022475"/>
    </source>
</evidence>
<dbReference type="PANTHER" id="PTHR39583">
    <property type="entry name" value="TYPE II SECRETION SYSTEM PROTEIN J-RELATED"/>
    <property type="match status" value="1"/>
</dbReference>
<evidence type="ECO:0000256" key="8">
    <source>
        <dbReference type="ARBA" id="ARBA00022989"/>
    </source>
</evidence>
<evidence type="ECO:0000256" key="6">
    <source>
        <dbReference type="ARBA" id="ARBA00022519"/>
    </source>
</evidence>
<evidence type="ECO:0000256" key="7">
    <source>
        <dbReference type="ARBA" id="ARBA00022692"/>
    </source>
</evidence>
<reference evidence="12 13" key="1">
    <citation type="submission" date="2021-03" db="EMBL/GenBank/DDBJ databases">
        <title>Thiomicrorhabdus sp.nov.,novel sulfur-oxidizing bacteria isolated from coastal sediment.</title>
        <authorList>
            <person name="Liu X."/>
        </authorList>
    </citation>
    <scope>NUCLEOTIDE SEQUENCE [LARGE SCALE GENOMIC DNA]</scope>
    <source>
        <strain evidence="12 13">6S2-11</strain>
    </source>
</reference>
<keyword evidence="8 11" id="KW-1133">Transmembrane helix</keyword>
<gene>
    <name evidence="12" type="primary">gspJ</name>
    <name evidence="12" type="ORF">J3998_10510</name>
</gene>
<dbReference type="NCBIfam" id="TIGR01711">
    <property type="entry name" value="gspJ"/>
    <property type="match status" value="1"/>
</dbReference>
<dbReference type="Gene3D" id="3.10.610.10">
    <property type="entry name" value="GSPII I/J protein-like"/>
    <property type="match status" value="1"/>
</dbReference>
<evidence type="ECO:0000256" key="2">
    <source>
        <dbReference type="ARBA" id="ARBA00011084"/>
    </source>
</evidence>
<accession>A0ABS3Q6R7</accession>
<dbReference type="Pfam" id="PF11612">
    <property type="entry name" value="T2SSJ"/>
    <property type="match status" value="1"/>
</dbReference>
<feature type="transmembrane region" description="Helical" evidence="11">
    <location>
        <begin position="12"/>
        <end position="32"/>
    </location>
</feature>
<evidence type="ECO:0000256" key="11">
    <source>
        <dbReference type="SAM" id="Phobius"/>
    </source>
</evidence>
<dbReference type="InterPro" id="IPR012902">
    <property type="entry name" value="N_methyl_site"/>
</dbReference>
<keyword evidence="13" id="KW-1185">Reference proteome</keyword>